<accession>A0ABS6PA73</accession>
<name>A0ABS6PA73_9PSED</name>
<comment type="caution">
    <text evidence="3">The sequence shown here is derived from an EMBL/GenBank/DDBJ whole genome shotgun (WGS) entry which is preliminary data.</text>
</comment>
<dbReference type="RefSeq" id="WP_217891115.1">
    <property type="nucleotide sequence ID" value="NZ_JAHSTS010000001.1"/>
</dbReference>
<gene>
    <name evidence="3" type="ORF">KVG96_05390</name>
</gene>
<dbReference type="InterPro" id="IPR001509">
    <property type="entry name" value="Epimerase_deHydtase"/>
</dbReference>
<dbReference type="InterPro" id="IPR050177">
    <property type="entry name" value="Lipid_A_modif_metabolic_enz"/>
</dbReference>
<dbReference type="SMART" id="SM00822">
    <property type="entry name" value="PKS_KR"/>
    <property type="match status" value="1"/>
</dbReference>
<evidence type="ECO:0000313" key="3">
    <source>
        <dbReference type="EMBL" id="MBV4457380.1"/>
    </source>
</evidence>
<organism evidence="3 4">
    <name type="scientific">Pseudomonas ekonensis</name>
    <dbReference type="NCBI Taxonomy" id="2842353"/>
    <lineage>
        <taxon>Bacteria</taxon>
        <taxon>Pseudomonadati</taxon>
        <taxon>Pseudomonadota</taxon>
        <taxon>Gammaproteobacteria</taxon>
        <taxon>Pseudomonadales</taxon>
        <taxon>Pseudomonadaceae</taxon>
        <taxon>Pseudomonas</taxon>
    </lineage>
</organism>
<dbReference type="Proteomes" id="UP000765224">
    <property type="component" value="Unassembled WGS sequence"/>
</dbReference>
<dbReference type="EMBL" id="JAHSTS010000001">
    <property type="protein sequence ID" value="MBV4457380.1"/>
    <property type="molecule type" value="Genomic_DNA"/>
</dbReference>
<dbReference type="PANTHER" id="PTHR43245">
    <property type="entry name" value="BIFUNCTIONAL POLYMYXIN RESISTANCE PROTEIN ARNA"/>
    <property type="match status" value="1"/>
</dbReference>
<feature type="domain" description="Ketoreductase" evidence="2">
    <location>
        <begin position="4"/>
        <end position="143"/>
    </location>
</feature>
<sequence length="322" mass="34021">MRSKTILVTGGSGFVGRALIARLAALPCSVIAPVRDMATVFPANVRKVQAGDLGPGQDWAASLQGVDCIVHAAARVHVMHDTDADPLAAFRQVNVEGTVNLARQAAAAGVRRFVFVSSVKVNGEGTPPGRAYSADDAPAPADPYGISKLEAETALLALAHATGMEVVIVRPVLVYGPGVKANFLSMMRWLARGVPLPFGAVDNRRSLVAIDNLVDFIAVCLEHPAAAGQVFLVSDGEDLSTTQLLRKLAAALQVRARLLPVPVALMRAAATALGRRDLSQRVFGSLQVDIDKNRRLLGWTPPVSLDHALGATAQHFLDARQS</sequence>
<dbReference type="CDD" id="cd05232">
    <property type="entry name" value="UDP_G4E_4_SDR_e"/>
    <property type="match status" value="1"/>
</dbReference>
<reference evidence="3 4" key="1">
    <citation type="submission" date="2021-06" db="EMBL/GenBank/DDBJ databases">
        <title>Updating the genus Pseudomonas: Description of 43 new species and partition of the Pseudomonas putida group.</title>
        <authorList>
            <person name="Girard L."/>
            <person name="Lood C."/>
            <person name="Vandamme P."/>
            <person name="Rokni-Zadeh H."/>
            <person name="Van Noort V."/>
            <person name="Hofte M."/>
            <person name="Lavigne R."/>
            <person name="De Mot R."/>
        </authorList>
    </citation>
    <scope>NUCLEOTIDE SEQUENCE [LARGE SCALE GENOMIC DNA]</scope>
    <source>
        <strain evidence="3 4">COR58</strain>
    </source>
</reference>
<dbReference type="InterPro" id="IPR057326">
    <property type="entry name" value="KR_dom"/>
</dbReference>
<evidence type="ECO:0000259" key="2">
    <source>
        <dbReference type="SMART" id="SM00822"/>
    </source>
</evidence>
<evidence type="ECO:0000313" key="4">
    <source>
        <dbReference type="Proteomes" id="UP000765224"/>
    </source>
</evidence>
<protein>
    <submittedName>
        <fullName evidence="3">SDR family oxidoreductase</fullName>
    </submittedName>
</protein>
<dbReference type="Pfam" id="PF01370">
    <property type="entry name" value="Epimerase"/>
    <property type="match status" value="1"/>
</dbReference>
<comment type="similarity">
    <text evidence="1">Belongs to the short-chain dehydrogenases/reductases (SDR) family.</text>
</comment>
<proteinExistence type="inferred from homology"/>
<dbReference type="PANTHER" id="PTHR43245:SF58">
    <property type="entry name" value="BLL5923 PROTEIN"/>
    <property type="match status" value="1"/>
</dbReference>
<keyword evidence="4" id="KW-1185">Reference proteome</keyword>
<evidence type="ECO:0000256" key="1">
    <source>
        <dbReference type="ARBA" id="ARBA00006484"/>
    </source>
</evidence>